<organism evidence="1 2">
    <name type="scientific">Sorangium cellulosum</name>
    <name type="common">Polyangium cellulosum</name>
    <dbReference type="NCBI Taxonomy" id="56"/>
    <lineage>
        <taxon>Bacteria</taxon>
        <taxon>Pseudomonadati</taxon>
        <taxon>Myxococcota</taxon>
        <taxon>Polyangia</taxon>
        <taxon>Polyangiales</taxon>
        <taxon>Polyangiaceae</taxon>
        <taxon>Sorangium</taxon>
    </lineage>
</organism>
<gene>
    <name evidence="1" type="ORF">BE18_50615</name>
</gene>
<dbReference type="EMBL" id="JEMC01002149">
    <property type="protein sequence ID" value="KYF90295.1"/>
    <property type="molecule type" value="Genomic_DNA"/>
</dbReference>
<evidence type="ECO:0000313" key="2">
    <source>
        <dbReference type="Proteomes" id="UP000075515"/>
    </source>
</evidence>
<name>A0A150SCW7_SORCE</name>
<accession>A0A150SCW7</accession>
<comment type="caution">
    <text evidence="1">The sequence shown here is derived from an EMBL/GenBank/DDBJ whole genome shotgun (WGS) entry which is preliminary data.</text>
</comment>
<proteinExistence type="predicted"/>
<evidence type="ECO:0000313" key="1">
    <source>
        <dbReference type="EMBL" id="KYF90295.1"/>
    </source>
</evidence>
<dbReference type="Proteomes" id="UP000075515">
    <property type="component" value="Unassembled WGS sequence"/>
</dbReference>
<protein>
    <submittedName>
        <fullName evidence="1">Uncharacterized protein</fullName>
    </submittedName>
</protein>
<reference evidence="1 2" key="1">
    <citation type="submission" date="2014-02" db="EMBL/GenBank/DDBJ databases">
        <title>The small core and large imbalanced accessory genome model reveals a collaborative survival strategy of Sorangium cellulosum strains in nature.</title>
        <authorList>
            <person name="Han K."/>
            <person name="Peng R."/>
            <person name="Blom J."/>
            <person name="Li Y.-Z."/>
        </authorList>
    </citation>
    <scope>NUCLEOTIDE SEQUENCE [LARGE SCALE GENOMIC DNA]</scope>
    <source>
        <strain evidence="1 2">So0149</strain>
    </source>
</reference>
<sequence>MPLSDPKLSTTHGTFAASAHGALPGGPARTRFFDGMVLTQADLENEQRYWRIKRRLTNRALGTGVVWGLRLRWDPRRRLFLLAPGYALDCCGNDLIVECPVEVAESDLLARADPSLRDGGKPSSFEGATAPQPGVRSACVVLQYAECPEDARPVHLNPCTPPTSRCEPSRIRETSRLLLVPPPSAPPPDCIDDFFADLEDIKRSITDPALRDQLFPPPPPQQQFPDPEAMLPATLRVVTPGSGTTTELTLDLPANGRVDGSVSALRAIPEGALFAGVVQFELRPSPEWGFFQGTVREGGAGGVVVDMVAPPLDLQQFWSLEIVLPGDVQEVERTFRYEVGQLGLEQMFGDRATGIADLVITGTVIVSRRSDGIQTTLKPISIESKSSVGQRAGAASCFDGLLPWGFMADRDDAVEHAKLLMLAALYAYFSDVTARSGGASTRQRIVAATIYAAAWGLLGVDMAAPNAEAQKLELTRLLGRLFQCWCDAMLYPGPRCTSAHHGVYLGCATIGPNGQILSFDMWEHRRHVLTGPLINHWLGVFRIAPVDVIAARLAQAICCVAGLPLPALPVRSRDWLRDGLPVGHGALFFKFNASTEPVQEVGGGEIVRRMVGALLADAEAPLSRFRTRLANGMFVELVAPGERKPASNEGRLTAAIDKALARRDEPLRPLASAAARIATAEIAREVPPTALPELYDATAELAKSLGETGMTLAGLIEAGAAELLTAHPEADPSAIDDLSARAEAALQWLADGVAAGIQKAEPARPSVVLRNAAVREAIAAELRRRFDALTPGQVDAALERAAARSP</sequence>
<dbReference type="AlphaFoldDB" id="A0A150SCW7"/>